<reference evidence="2 3" key="1">
    <citation type="journal article" date="2024" name="Insects">
        <title>An Improved Chromosome-Level Genome Assembly of the Firefly Pyrocoelia pectoralis.</title>
        <authorList>
            <person name="Fu X."/>
            <person name="Meyer-Rochow V.B."/>
            <person name="Ballantyne L."/>
            <person name="Zhu X."/>
        </authorList>
    </citation>
    <scope>NUCLEOTIDE SEQUENCE [LARGE SCALE GENOMIC DNA]</scope>
    <source>
        <strain evidence="2">XCY_ONT2</strain>
    </source>
</reference>
<feature type="signal peptide" evidence="1">
    <location>
        <begin position="1"/>
        <end position="21"/>
    </location>
</feature>
<evidence type="ECO:0000313" key="2">
    <source>
        <dbReference type="EMBL" id="KAK5641076.1"/>
    </source>
</evidence>
<dbReference type="Proteomes" id="UP001329430">
    <property type="component" value="Chromosome 7"/>
</dbReference>
<feature type="chain" id="PRO_5043013407" evidence="1">
    <location>
        <begin position="22"/>
        <end position="135"/>
    </location>
</feature>
<keyword evidence="1" id="KW-0732">Signal</keyword>
<evidence type="ECO:0000313" key="3">
    <source>
        <dbReference type="Proteomes" id="UP001329430"/>
    </source>
</evidence>
<keyword evidence="3" id="KW-1185">Reference proteome</keyword>
<proteinExistence type="predicted"/>
<name>A0AAN7ZIA9_9COLE</name>
<dbReference type="GO" id="GO:0005549">
    <property type="term" value="F:odorant binding"/>
    <property type="evidence" value="ECO:0007669"/>
    <property type="project" value="InterPro"/>
</dbReference>
<protein>
    <submittedName>
        <fullName evidence="2">Uncharacterized protein</fullName>
    </submittedName>
</protein>
<accession>A0AAN7ZIA9</accession>
<evidence type="ECO:0000256" key="1">
    <source>
        <dbReference type="SAM" id="SignalP"/>
    </source>
</evidence>
<dbReference type="Pfam" id="PF01395">
    <property type="entry name" value="PBP_GOBP"/>
    <property type="match status" value="1"/>
</dbReference>
<organism evidence="2 3">
    <name type="scientific">Pyrocoelia pectoralis</name>
    <dbReference type="NCBI Taxonomy" id="417401"/>
    <lineage>
        <taxon>Eukaryota</taxon>
        <taxon>Metazoa</taxon>
        <taxon>Ecdysozoa</taxon>
        <taxon>Arthropoda</taxon>
        <taxon>Hexapoda</taxon>
        <taxon>Insecta</taxon>
        <taxon>Pterygota</taxon>
        <taxon>Neoptera</taxon>
        <taxon>Endopterygota</taxon>
        <taxon>Coleoptera</taxon>
        <taxon>Polyphaga</taxon>
        <taxon>Elateriformia</taxon>
        <taxon>Elateroidea</taxon>
        <taxon>Lampyridae</taxon>
        <taxon>Lampyrinae</taxon>
        <taxon>Pyrocoelia</taxon>
    </lineage>
</organism>
<dbReference type="InterPro" id="IPR036728">
    <property type="entry name" value="PBP_GOBP_sf"/>
</dbReference>
<gene>
    <name evidence="2" type="ORF">RI129_009623</name>
</gene>
<dbReference type="InterPro" id="IPR006170">
    <property type="entry name" value="PBP/GOBP"/>
</dbReference>
<sequence length="135" mass="15386">MKPVIFLAFILLHTFQIFAFGDVIDDLSQGMVKCYGKLNEDEATVVSESDENDYLKENSPVLNKFYECSFRECGFINGDNKINFHLLRNALLQDSSISKKEIDKAIHICKMIKSVNLGDRIVKLLNCLARNKALH</sequence>
<dbReference type="Gene3D" id="1.10.238.20">
    <property type="entry name" value="Pheromone/general odorant binding protein domain"/>
    <property type="match status" value="1"/>
</dbReference>
<dbReference type="SUPFAM" id="SSF47565">
    <property type="entry name" value="Insect pheromone/odorant-binding proteins"/>
    <property type="match status" value="1"/>
</dbReference>
<dbReference type="EMBL" id="JAVRBK010000007">
    <property type="protein sequence ID" value="KAK5641076.1"/>
    <property type="molecule type" value="Genomic_DNA"/>
</dbReference>
<comment type="caution">
    <text evidence="2">The sequence shown here is derived from an EMBL/GenBank/DDBJ whole genome shotgun (WGS) entry which is preliminary data.</text>
</comment>
<dbReference type="AlphaFoldDB" id="A0AAN7ZIA9"/>